<name>A0AAW8THS1_9ENTE</name>
<keyword evidence="1" id="KW-0812">Transmembrane</keyword>
<feature type="transmembrane region" description="Helical" evidence="1">
    <location>
        <begin position="119"/>
        <end position="138"/>
    </location>
</feature>
<evidence type="ECO:0000313" key="2">
    <source>
        <dbReference type="EMBL" id="MDT2636789.1"/>
    </source>
</evidence>
<feature type="transmembrane region" description="Helical" evidence="1">
    <location>
        <begin position="144"/>
        <end position="162"/>
    </location>
</feature>
<feature type="transmembrane region" description="Helical" evidence="1">
    <location>
        <begin position="12"/>
        <end position="30"/>
    </location>
</feature>
<keyword evidence="1" id="KW-1133">Transmembrane helix</keyword>
<evidence type="ECO:0000313" key="3">
    <source>
        <dbReference type="Proteomes" id="UP001245561"/>
    </source>
</evidence>
<feature type="transmembrane region" description="Helical" evidence="1">
    <location>
        <begin position="400"/>
        <end position="418"/>
    </location>
</feature>
<feature type="transmembrane region" description="Helical" evidence="1">
    <location>
        <begin position="88"/>
        <end position="107"/>
    </location>
</feature>
<evidence type="ECO:0000256" key="1">
    <source>
        <dbReference type="SAM" id="Phobius"/>
    </source>
</evidence>
<feature type="transmembrane region" description="Helical" evidence="1">
    <location>
        <begin position="369"/>
        <end position="388"/>
    </location>
</feature>
<feature type="transmembrane region" description="Helical" evidence="1">
    <location>
        <begin position="424"/>
        <end position="442"/>
    </location>
</feature>
<dbReference type="Proteomes" id="UP001245561">
    <property type="component" value="Unassembled WGS sequence"/>
</dbReference>
<protein>
    <recommendedName>
        <fullName evidence="4">Glycosyltransferase RgtA/B/C/D-like domain-containing protein</fullName>
    </recommendedName>
</protein>
<dbReference type="RefSeq" id="WP_311800179.1">
    <property type="nucleotide sequence ID" value="NZ_JARPYT010000004.1"/>
</dbReference>
<feature type="transmembrane region" description="Helical" evidence="1">
    <location>
        <begin position="218"/>
        <end position="237"/>
    </location>
</feature>
<organism evidence="2 3">
    <name type="scientific">Enterococcus dongliensis</name>
    <dbReference type="NCBI Taxonomy" id="2559925"/>
    <lineage>
        <taxon>Bacteria</taxon>
        <taxon>Bacillati</taxon>
        <taxon>Bacillota</taxon>
        <taxon>Bacilli</taxon>
        <taxon>Lactobacillales</taxon>
        <taxon>Enterococcaceae</taxon>
        <taxon>Enterococcus</taxon>
    </lineage>
</organism>
<sequence>MQSKDLSSKQSVIFILVELVLYSLFLWMFIKLIGFENPVDDTRITLKFLEQFLEQGKQFGYDYMYSNPQNLLLMYFYRVLRLLFGSNYIAIIVAFIFIHCMTILFTFFSLKNLGITNKLSLLAVQVLFFALQVTLHVPVAYTDILSLFFISISVFFFSKFIIRKKFVFKRALDAQSLVYLLFTCIFASLGFLSKGTLLIFIIALSVYLFFTEQKWKKLFILFPFVAVGIFNIGWNRFIQQEQIYKDNNYGQPNTHYIMMGLSNTPIPNNLSLQQKYEWAVGTYNSKDQSYSWKLFLDQRLPKKEIQKKQLEIAHQRWNTLSTFEKIRALNNKVAVTWSSGDLKSSFEWELGVDKENNRLGIFSNKISGLIIYCWMMVIQYIIYLGVILSTMKYFNRENRWIYFSNIFITGYFCFLLIWEASPRYAMGIFIPSILMIGLFLDSEKKQYFLENK</sequence>
<feature type="transmembrane region" description="Helical" evidence="1">
    <location>
        <begin position="195"/>
        <end position="211"/>
    </location>
</feature>
<keyword evidence="1" id="KW-0472">Membrane</keyword>
<reference evidence="2" key="1">
    <citation type="submission" date="2023-03" db="EMBL/GenBank/DDBJ databases">
        <authorList>
            <person name="Shen W."/>
            <person name="Cai J."/>
        </authorList>
    </citation>
    <scope>NUCLEOTIDE SEQUENCE</scope>
    <source>
        <strain evidence="2">P55-2</strain>
    </source>
</reference>
<proteinExistence type="predicted"/>
<accession>A0AAW8THS1</accession>
<gene>
    <name evidence="2" type="ORF">P7D36_04595</name>
</gene>
<dbReference type="AlphaFoldDB" id="A0AAW8THS1"/>
<evidence type="ECO:0008006" key="4">
    <source>
        <dbReference type="Google" id="ProtNLM"/>
    </source>
</evidence>
<dbReference type="EMBL" id="JARPYT010000004">
    <property type="protein sequence ID" value="MDT2636789.1"/>
    <property type="molecule type" value="Genomic_DNA"/>
</dbReference>
<comment type="caution">
    <text evidence="2">The sequence shown here is derived from an EMBL/GenBank/DDBJ whole genome shotgun (WGS) entry which is preliminary data.</text>
</comment>